<dbReference type="PROSITE" id="PS51831">
    <property type="entry name" value="HD"/>
    <property type="match status" value="1"/>
</dbReference>
<dbReference type="PANTHER" id="PTHR37294">
    <property type="entry name" value="3'-5' EXORIBONUCLEASE YHAM"/>
    <property type="match status" value="1"/>
</dbReference>
<sequence>MKNIFTKDLNKEENIKTNFMIMKILSRDYGKVTAYIGDKTGDIKAIIEDENNELNVGNVIYVEGKIDGILEVEKFKVETEYNIEDYLPTVKRPVEDILKEIEDISNEEFKSHEVIALNNYFFGNNEFVDKFKKGIGGLKQHHNYIGGLAEHTLNVMYMAKTLAYRYDCRHKEIAILAAKLHDIGKVEEYFVDGPFSVTMRGDMEGHIVIAISMLEDAFREGGEIYSQDFKDRIKGCLVQHHGKQEYGSPKVPNSEEAYIVHFADYVDATMNKISQIKDITQPNTWSEYDRRIGTRLFI</sequence>
<dbReference type="AlphaFoldDB" id="A0A9Q3YXP5"/>
<name>A0A9Q3YXP5_CLOBO</name>
<dbReference type="SUPFAM" id="SSF109604">
    <property type="entry name" value="HD-domain/PDEase-like"/>
    <property type="match status" value="1"/>
</dbReference>
<feature type="domain" description="HD" evidence="2">
    <location>
        <begin position="148"/>
        <end position="269"/>
    </location>
</feature>
<dbReference type="SMART" id="SM00471">
    <property type="entry name" value="HDc"/>
    <property type="match status" value="1"/>
</dbReference>
<dbReference type="Pfam" id="PF01966">
    <property type="entry name" value="HD"/>
    <property type="match status" value="1"/>
</dbReference>
<evidence type="ECO:0000256" key="1">
    <source>
        <dbReference type="ARBA" id="ARBA00022801"/>
    </source>
</evidence>
<dbReference type="EMBL" id="JAAMYB010000001">
    <property type="protein sequence ID" value="MCD3193707.1"/>
    <property type="molecule type" value="Genomic_DNA"/>
</dbReference>
<gene>
    <name evidence="3" type="ORF">G8S53_00180</name>
</gene>
<proteinExistence type="predicted"/>
<dbReference type="Proteomes" id="UP000813637">
    <property type="component" value="Unassembled WGS sequence"/>
</dbReference>
<dbReference type="CDD" id="cd00077">
    <property type="entry name" value="HDc"/>
    <property type="match status" value="1"/>
</dbReference>
<dbReference type="InterPro" id="IPR050798">
    <property type="entry name" value="YhaM_exoribonuc/phosphodiest"/>
</dbReference>
<dbReference type="PANTHER" id="PTHR37294:SF1">
    <property type="entry name" value="3'-5' EXORIBONUCLEASE YHAM"/>
    <property type="match status" value="1"/>
</dbReference>
<comment type="caution">
    <text evidence="3">The sequence shown here is derived from an EMBL/GenBank/DDBJ whole genome shotgun (WGS) entry which is preliminary data.</text>
</comment>
<evidence type="ECO:0000259" key="2">
    <source>
        <dbReference type="PROSITE" id="PS51831"/>
    </source>
</evidence>
<reference evidence="3" key="1">
    <citation type="submission" date="2020-02" db="EMBL/GenBank/DDBJ databases">
        <authorList>
            <person name="Fillo S."/>
            <person name="Giordani F."/>
            <person name="Tonon E."/>
            <person name="Drigo I."/>
            <person name="Anselmo A."/>
            <person name="Fortunato A."/>
            <person name="Bano L."/>
            <person name="Lista F."/>
        </authorList>
    </citation>
    <scope>NUCLEOTIDE SEQUENCE</scope>
    <source>
        <strain evidence="3">IZSVe-TV_9877_3_12</strain>
    </source>
</reference>
<evidence type="ECO:0000313" key="3">
    <source>
        <dbReference type="EMBL" id="MCD3193707.1"/>
    </source>
</evidence>
<dbReference type="RefSeq" id="WP_198091110.1">
    <property type="nucleotide sequence ID" value="NZ_JAAMYB010000001.1"/>
</dbReference>
<dbReference type="Gene3D" id="1.10.3210.10">
    <property type="entry name" value="Hypothetical protein af1432"/>
    <property type="match status" value="1"/>
</dbReference>
<protein>
    <submittedName>
        <fullName evidence="3">HD domain-containing protein</fullName>
    </submittedName>
</protein>
<evidence type="ECO:0000313" key="4">
    <source>
        <dbReference type="Proteomes" id="UP000813637"/>
    </source>
</evidence>
<keyword evidence="1" id="KW-0378">Hydrolase</keyword>
<dbReference type="GO" id="GO:0016787">
    <property type="term" value="F:hydrolase activity"/>
    <property type="evidence" value="ECO:0007669"/>
    <property type="project" value="UniProtKB-KW"/>
</dbReference>
<dbReference type="GO" id="GO:0031125">
    <property type="term" value="P:rRNA 3'-end processing"/>
    <property type="evidence" value="ECO:0007669"/>
    <property type="project" value="TreeGrafter"/>
</dbReference>
<organism evidence="3 4">
    <name type="scientific">Clostridium botulinum C</name>
    <dbReference type="NCBI Taxonomy" id="36828"/>
    <lineage>
        <taxon>Bacteria</taxon>
        <taxon>Bacillati</taxon>
        <taxon>Bacillota</taxon>
        <taxon>Clostridia</taxon>
        <taxon>Eubacteriales</taxon>
        <taxon>Clostridiaceae</taxon>
        <taxon>Clostridium</taxon>
    </lineage>
</organism>
<accession>A0A9Q3YXP5</accession>
<reference evidence="3" key="2">
    <citation type="journal article" date="2021" name="Microorganisms">
        <title>Extensive Genome Exploration of Clostridium botulinum Group III Field Strains.</title>
        <authorList>
            <person name="Fillo S."/>
            <person name="Giordani F."/>
            <person name="Tonon E."/>
            <person name="Drigo I."/>
            <person name="Anselmo A."/>
            <person name="Fortunato A."/>
            <person name="Lista F."/>
            <person name="Bano L."/>
        </authorList>
    </citation>
    <scope>NUCLEOTIDE SEQUENCE</scope>
    <source>
        <strain evidence="3">IZSVe-TV_9877_3_12</strain>
    </source>
</reference>
<dbReference type="InterPro" id="IPR003607">
    <property type="entry name" value="HD/PDEase_dom"/>
</dbReference>
<dbReference type="InterPro" id="IPR006674">
    <property type="entry name" value="HD_domain"/>
</dbReference>